<dbReference type="AlphaFoldDB" id="A0AA38MB15"/>
<proteinExistence type="predicted"/>
<keyword evidence="2" id="KW-1185">Reference proteome</keyword>
<dbReference type="EMBL" id="JALNTZ010000006">
    <property type="protein sequence ID" value="KAJ3649764.1"/>
    <property type="molecule type" value="Genomic_DNA"/>
</dbReference>
<protein>
    <submittedName>
        <fullName evidence="1">Uncharacterized protein</fullName>
    </submittedName>
</protein>
<comment type="caution">
    <text evidence="1">The sequence shown here is derived from an EMBL/GenBank/DDBJ whole genome shotgun (WGS) entry which is preliminary data.</text>
</comment>
<sequence>MDEIYLLHRHFCNQKSHSYLIRHEAYVSSGPAPPGGGFIPWGLPFLSGCLFLLKFHVEGRQHIVDPIPSLPDPPGGKVRPLHPPVVLVSTGSSLPPLVAQLRGPR</sequence>
<accession>A0AA38MB15</accession>
<organism evidence="1 2">
    <name type="scientific">Zophobas morio</name>
    <dbReference type="NCBI Taxonomy" id="2755281"/>
    <lineage>
        <taxon>Eukaryota</taxon>
        <taxon>Metazoa</taxon>
        <taxon>Ecdysozoa</taxon>
        <taxon>Arthropoda</taxon>
        <taxon>Hexapoda</taxon>
        <taxon>Insecta</taxon>
        <taxon>Pterygota</taxon>
        <taxon>Neoptera</taxon>
        <taxon>Endopterygota</taxon>
        <taxon>Coleoptera</taxon>
        <taxon>Polyphaga</taxon>
        <taxon>Cucujiformia</taxon>
        <taxon>Tenebrionidae</taxon>
        <taxon>Zophobas</taxon>
    </lineage>
</organism>
<gene>
    <name evidence="1" type="ORF">Zmor_021487</name>
</gene>
<evidence type="ECO:0000313" key="1">
    <source>
        <dbReference type="EMBL" id="KAJ3649764.1"/>
    </source>
</evidence>
<reference evidence="1" key="1">
    <citation type="journal article" date="2023" name="G3 (Bethesda)">
        <title>Whole genome assemblies of Zophobas morio and Tenebrio molitor.</title>
        <authorList>
            <person name="Kaur S."/>
            <person name="Stinson S.A."/>
            <person name="diCenzo G.C."/>
        </authorList>
    </citation>
    <scope>NUCLEOTIDE SEQUENCE</scope>
    <source>
        <strain evidence="1">QUZm001</strain>
    </source>
</reference>
<name>A0AA38MB15_9CUCU</name>
<dbReference type="Proteomes" id="UP001168821">
    <property type="component" value="Unassembled WGS sequence"/>
</dbReference>
<evidence type="ECO:0000313" key="2">
    <source>
        <dbReference type="Proteomes" id="UP001168821"/>
    </source>
</evidence>